<dbReference type="AlphaFoldDB" id="A0A151XHL8"/>
<feature type="compositionally biased region" description="Basic and acidic residues" evidence="1">
    <location>
        <begin position="160"/>
        <end position="171"/>
    </location>
</feature>
<protein>
    <submittedName>
        <fullName evidence="2">Uncharacterized protein</fullName>
    </submittedName>
</protein>
<evidence type="ECO:0000313" key="3">
    <source>
        <dbReference type="Proteomes" id="UP000075809"/>
    </source>
</evidence>
<feature type="compositionally biased region" description="Low complexity" evidence="1">
    <location>
        <begin position="172"/>
        <end position="182"/>
    </location>
</feature>
<organism evidence="2 3">
    <name type="scientific">Mycetomoellerius zeteki</name>
    <dbReference type="NCBI Taxonomy" id="64791"/>
    <lineage>
        <taxon>Eukaryota</taxon>
        <taxon>Metazoa</taxon>
        <taxon>Ecdysozoa</taxon>
        <taxon>Arthropoda</taxon>
        <taxon>Hexapoda</taxon>
        <taxon>Insecta</taxon>
        <taxon>Pterygota</taxon>
        <taxon>Neoptera</taxon>
        <taxon>Endopterygota</taxon>
        <taxon>Hymenoptera</taxon>
        <taxon>Apocrita</taxon>
        <taxon>Aculeata</taxon>
        <taxon>Formicoidea</taxon>
        <taxon>Formicidae</taxon>
        <taxon>Myrmicinae</taxon>
        <taxon>Mycetomoellerius</taxon>
    </lineage>
</organism>
<gene>
    <name evidence="2" type="ORF">ALC60_01089</name>
</gene>
<dbReference type="EMBL" id="KQ982123">
    <property type="protein sequence ID" value="KYQ59893.1"/>
    <property type="molecule type" value="Genomic_DNA"/>
</dbReference>
<evidence type="ECO:0000313" key="2">
    <source>
        <dbReference type="EMBL" id="KYQ59893.1"/>
    </source>
</evidence>
<reference evidence="2 3" key="1">
    <citation type="submission" date="2015-09" db="EMBL/GenBank/DDBJ databases">
        <title>Trachymyrmex zeteki WGS genome.</title>
        <authorList>
            <person name="Nygaard S."/>
            <person name="Hu H."/>
            <person name="Boomsma J."/>
            <person name="Zhang G."/>
        </authorList>
    </citation>
    <scope>NUCLEOTIDE SEQUENCE [LARGE SCALE GENOMIC DNA]</scope>
    <source>
        <strain evidence="2">Tzet28-1</strain>
        <tissue evidence="2">Whole body</tissue>
    </source>
</reference>
<feature type="region of interest" description="Disordered" evidence="1">
    <location>
        <begin position="149"/>
        <end position="198"/>
    </location>
</feature>
<evidence type="ECO:0000256" key="1">
    <source>
        <dbReference type="SAM" id="MobiDB-lite"/>
    </source>
</evidence>
<name>A0A151XHL8_9HYME</name>
<dbReference type="Proteomes" id="UP000075809">
    <property type="component" value="Unassembled WGS sequence"/>
</dbReference>
<keyword evidence="3" id="KW-1185">Reference proteome</keyword>
<accession>A0A151XHL8</accession>
<sequence length="282" mass="31992">MAIACAESHAESCIPVRSYSRCKIALARNRTYRIHRASVNVCPVVPPFSWKICTRTTSDYIEMQGEATSAHDNDVADVAGEDDDTPENIPAREQLRLSHIRLEEEKCQVYSHVPSSEYHPLNLDRCSRSKREQKGDMREGKEEEMIRLGMPSGPASRESSATKETTKRFEISIHSSSLTSTSPRDHVPPDVPASRKKRRATRRMVTEIVALALTSVSCIERSLWIYRWSHRLLLRGPSLPKNQSENEDKSIGNVIGYEFETKRSCDAARNGFQEKSERDLET</sequence>
<proteinExistence type="predicted"/>